<keyword evidence="1" id="KW-1133">Transmembrane helix</keyword>
<accession>A0A6C0HTE6</accession>
<sequence>MYVSRLLKNKCELFLAIIFIIIIVCDKNNNLAMFMEIPQVKVYVSVLAILIFIFCNKLLGILAIFLVYELFNINQEIETPIFTETIFEKKSSIEEEIIHKMGSTIDVPNYNDKCLYTPFENNVGFLV</sequence>
<proteinExistence type="predicted"/>
<reference evidence="2" key="1">
    <citation type="journal article" date="2020" name="Nature">
        <title>Giant virus diversity and host interactions through global metagenomics.</title>
        <authorList>
            <person name="Schulz F."/>
            <person name="Roux S."/>
            <person name="Paez-Espino D."/>
            <person name="Jungbluth S."/>
            <person name="Walsh D.A."/>
            <person name="Denef V.J."/>
            <person name="McMahon K.D."/>
            <person name="Konstantinidis K.T."/>
            <person name="Eloe-Fadrosh E.A."/>
            <person name="Kyrpides N.C."/>
            <person name="Woyke T."/>
        </authorList>
    </citation>
    <scope>NUCLEOTIDE SEQUENCE</scope>
    <source>
        <strain evidence="2">GVMAG-M-3300023184-167</strain>
    </source>
</reference>
<protein>
    <submittedName>
        <fullName evidence="2">Uncharacterized protein</fullName>
    </submittedName>
</protein>
<feature type="transmembrane region" description="Helical" evidence="1">
    <location>
        <begin position="42"/>
        <end position="68"/>
    </location>
</feature>
<keyword evidence="1" id="KW-0472">Membrane</keyword>
<dbReference type="EMBL" id="MN740009">
    <property type="protein sequence ID" value="QHT83415.1"/>
    <property type="molecule type" value="Genomic_DNA"/>
</dbReference>
<name>A0A6C0HTE6_9ZZZZ</name>
<keyword evidence="1" id="KW-0812">Transmembrane</keyword>
<feature type="transmembrane region" description="Helical" evidence="1">
    <location>
        <begin position="12"/>
        <end position="30"/>
    </location>
</feature>
<organism evidence="2">
    <name type="scientific">viral metagenome</name>
    <dbReference type="NCBI Taxonomy" id="1070528"/>
    <lineage>
        <taxon>unclassified sequences</taxon>
        <taxon>metagenomes</taxon>
        <taxon>organismal metagenomes</taxon>
    </lineage>
</organism>
<evidence type="ECO:0000313" key="2">
    <source>
        <dbReference type="EMBL" id="QHT83415.1"/>
    </source>
</evidence>
<evidence type="ECO:0000256" key="1">
    <source>
        <dbReference type="SAM" id="Phobius"/>
    </source>
</evidence>
<dbReference type="AlphaFoldDB" id="A0A6C0HTE6"/>